<feature type="transmembrane region" description="Helical" evidence="1">
    <location>
        <begin position="58"/>
        <end position="75"/>
    </location>
</feature>
<proteinExistence type="predicted"/>
<feature type="transmembrane region" description="Helical" evidence="1">
    <location>
        <begin position="211"/>
        <end position="233"/>
    </location>
</feature>
<sequence length="308" mass="36000">MLDQRGLKSVRNFSVSMLLISIVINTLLVLRYFGYDVNIIQDLGYEISIIQKINIKNYVHFFFFIFVATAIGSALNRAEDISQEAKDEIRLKMRLMQLGTAFFILYILFSALVIKELYFIIAGFIMLGIYVNVIFITEKIIVLGLNDYQMKWCAAVNGTSYDVEGSSILWRFKLWFMPIEKVPFNKRSIGLYNIILMLIFGYFILESKKHDIFKIVFLIIAIIEFFSLIEYILGLYTSLTGICTGITEASESEDRREYWTVYVTDFKNKREITYRTYCYPYVYRGEEVKVVHGMFSKRVILVNGRTIK</sequence>
<dbReference type="RefSeq" id="WP_343824600.1">
    <property type="nucleotide sequence ID" value="NZ_BAAACI010000002.1"/>
</dbReference>
<evidence type="ECO:0000313" key="3">
    <source>
        <dbReference type="Proteomes" id="UP001501047"/>
    </source>
</evidence>
<reference evidence="2 3" key="1">
    <citation type="journal article" date="2019" name="Int. J. Syst. Evol. Microbiol.">
        <title>The Global Catalogue of Microorganisms (GCM) 10K type strain sequencing project: providing services to taxonomists for standard genome sequencing and annotation.</title>
        <authorList>
            <consortium name="The Broad Institute Genomics Platform"/>
            <consortium name="The Broad Institute Genome Sequencing Center for Infectious Disease"/>
            <person name="Wu L."/>
            <person name="Ma J."/>
        </authorList>
    </citation>
    <scope>NUCLEOTIDE SEQUENCE [LARGE SCALE GENOMIC DNA]</scope>
    <source>
        <strain evidence="2 3">JCM 1417</strain>
    </source>
</reference>
<dbReference type="EMBL" id="BAAACI010000002">
    <property type="protein sequence ID" value="GAA0769888.1"/>
    <property type="molecule type" value="Genomic_DNA"/>
</dbReference>
<feature type="transmembrane region" description="Helical" evidence="1">
    <location>
        <begin position="95"/>
        <end position="114"/>
    </location>
</feature>
<keyword evidence="3" id="KW-1185">Reference proteome</keyword>
<protein>
    <submittedName>
        <fullName evidence="2">Uncharacterized protein</fullName>
    </submittedName>
</protein>
<feature type="transmembrane region" description="Helical" evidence="1">
    <location>
        <begin position="12"/>
        <end position="33"/>
    </location>
</feature>
<gene>
    <name evidence="2" type="ORF">GCM10008908_11880</name>
</gene>
<keyword evidence="1" id="KW-1133">Transmembrane helix</keyword>
<keyword evidence="1" id="KW-0472">Membrane</keyword>
<accession>A0ABN1KKW1</accession>
<keyword evidence="1" id="KW-0812">Transmembrane</keyword>
<feature type="transmembrane region" description="Helical" evidence="1">
    <location>
        <begin position="120"/>
        <end position="142"/>
    </location>
</feature>
<dbReference type="Proteomes" id="UP001501047">
    <property type="component" value="Unassembled WGS sequence"/>
</dbReference>
<evidence type="ECO:0000256" key="1">
    <source>
        <dbReference type="SAM" id="Phobius"/>
    </source>
</evidence>
<comment type="caution">
    <text evidence="2">The sequence shown here is derived from an EMBL/GenBank/DDBJ whole genome shotgun (WGS) entry which is preliminary data.</text>
</comment>
<organism evidence="2 3">
    <name type="scientific">Clostridium subterminale</name>
    <dbReference type="NCBI Taxonomy" id="1550"/>
    <lineage>
        <taxon>Bacteria</taxon>
        <taxon>Bacillati</taxon>
        <taxon>Bacillota</taxon>
        <taxon>Clostridia</taxon>
        <taxon>Eubacteriales</taxon>
        <taxon>Clostridiaceae</taxon>
        <taxon>Clostridium</taxon>
    </lineage>
</organism>
<name>A0ABN1KKW1_CLOSU</name>
<evidence type="ECO:0000313" key="2">
    <source>
        <dbReference type="EMBL" id="GAA0769888.1"/>
    </source>
</evidence>
<feature type="transmembrane region" description="Helical" evidence="1">
    <location>
        <begin position="189"/>
        <end position="205"/>
    </location>
</feature>